<dbReference type="RefSeq" id="WP_170123881.1">
    <property type="nucleotide sequence ID" value="NZ_CAKZQT010000034.1"/>
</dbReference>
<accession>A0A318EES5</accession>
<protein>
    <submittedName>
        <fullName evidence="6">Enoyl-CoA hydratase</fullName>
    </submittedName>
</protein>
<dbReference type="GO" id="GO:0006635">
    <property type="term" value="P:fatty acid beta-oxidation"/>
    <property type="evidence" value="ECO:0007669"/>
    <property type="project" value="UniProtKB-UniPathway"/>
</dbReference>
<dbReference type="PANTHER" id="PTHR43149">
    <property type="entry name" value="ENOYL-COA HYDRATASE"/>
    <property type="match status" value="1"/>
</dbReference>
<dbReference type="GO" id="GO:0016853">
    <property type="term" value="F:isomerase activity"/>
    <property type="evidence" value="ECO:0007669"/>
    <property type="project" value="UniProtKB-KW"/>
</dbReference>
<dbReference type="FunFam" id="1.10.12.10:FF:000004">
    <property type="entry name" value="Delta3,5-delta2,4-dienoyl-CoA isomerase"/>
    <property type="match status" value="1"/>
</dbReference>
<dbReference type="InterPro" id="IPR014748">
    <property type="entry name" value="Enoyl-CoA_hydra_C"/>
</dbReference>
<dbReference type="AlphaFoldDB" id="A0A318EES5"/>
<evidence type="ECO:0000256" key="1">
    <source>
        <dbReference type="ARBA" id="ARBA00005005"/>
    </source>
</evidence>
<evidence type="ECO:0000313" key="7">
    <source>
        <dbReference type="Proteomes" id="UP000248330"/>
    </source>
</evidence>
<name>A0A318EES5_9GAMM</name>
<dbReference type="Gene3D" id="1.10.12.10">
    <property type="entry name" value="Lyase 2-enoyl-coa Hydratase, Chain A, domain 2"/>
    <property type="match status" value="1"/>
</dbReference>
<comment type="similarity">
    <text evidence="2">Belongs to the enoyl-CoA hydratase/isomerase family.</text>
</comment>
<proteinExistence type="inferred from homology"/>
<evidence type="ECO:0000256" key="5">
    <source>
        <dbReference type="ARBA" id="ARBA00023235"/>
    </source>
</evidence>
<evidence type="ECO:0000256" key="3">
    <source>
        <dbReference type="ARBA" id="ARBA00022832"/>
    </source>
</evidence>
<reference evidence="6 7" key="1">
    <citation type="submission" date="2018-04" db="EMBL/GenBank/DDBJ databases">
        <title>Genomic Encyclopedia of Type Strains, Phase IV (KMG-IV): sequencing the most valuable type-strain genomes for metagenomic binning, comparative biology and taxonomic classification.</title>
        <authorList>
            <person name="Goeker M."/>
        </authorList>
    </citation>
    <scope>NUCLEOTIDE SEQUENCE [LARGE SCALE GENOMIC DNA]</scope>
    <source>
        <strain evidence="6 7">DSM 104150</strain>
    </source>
</reference>
<dbReference type="SUPFAM" id="SSF52096">
    <property type="entry name" value="ClpP/crotonase"/>
    <property type="match status" value="1"/>
</dbReference>
<dbReference type="InterPro" id="IPR029045">
    <property type="entry name" value="ClpP/crotonase-like_dom_sf"/>
</dbReference>
<comment type="caution">
    <text evidence="6">The sequence shown here is derived from an EMBL/GenBank/DDBJ whole genome shotgun (WGS) entry which is preliminary data.</text>
</comment>
<dbReference type="Proteomes" id="UP000248330">
    <property type="component" value="Unassembled WGS sequence"/>
</dbReference>
<dbReference type="InterPro" id="IPR001753">
    <property type="entry name" value="Enoyl-CoA_hydra/iso"/>
</dbReference>
<dbReference type="CDD" id="cd06558">
    <property type="entry name" value="crotonase-like"/>
    <property type="match status" value="1"/>
</dbReference>
<keyword evidence="7" id="KW-1185">Reference proteome</keyword>
<dbReference type="Gene3D" id="3.90.226.10">
    <property type="entry name" value="2-enoyl-CoA Hydratase, Chain A, domain 1"/>
    <property type="match status" value="1"/>
</dbReference>
<dbReference type="InterPro" id="IPR045002">
    <property type="entry name" value="Ech1-like"/>
</dbReference>
<keyword evidence="3" id="KW-0276">Fatty acid metabolism</keyword>
<evidence type="ECO:0000256" key="4">
    <source>
        <dbReference type="ARBA" id="ARBA00023098"/>
    </source>
</evidence>
<gene>
    <name evidence="6" type="ORF">C8D93_1026</name>
</gene>
<keyword evidence="4" id="KW-0443">Lipid metabolism</keyword>
<evidence type="ECO:0000256" key="2">
    <source>
        <dbReference type="ARBA" id="ARBA00005254"/>
    </source>
</evidence>
<sequence>MSREAVSTTTDAGFELRIEGAVARISLARAEAMNALTDRFWGALSESIERIDATPSVRALVITAVGSHFCAGMDLDFFAAVREHESAEPGRYREWLRRKIQYLQRPMDQLEALRVPVIACTQGACIGAGLDLVCAADIRLCTADAFFSVHEINVAITADLGVLQRLPQLIAPSVVQDLALTGRRFAAAEALTHGFVSHVADDVTALHAHAGELAARIGGLSPLAVLGTKHALVRQRRRAIGEGLDYMTAWNAAMFPTADIPVAIAAQRKREAASFDDLLP</sequence>
<comment type="pathway">
    <text evidence="1">Lipid metabolism; fatty acid beta-oxidation.</text>
</comment>
<keyword evidence="5" id="KW-0413">Isomerase</keyword>
<dbReference type="EMBL" id="QICN01000002">
    <property type="protein sequence ID" value="PXV70154.1"/>
    <property type="molecule type" value="Genomic_DNA"/>
</dbReference>
<dbReference type="Pfam" id="PF00378">
    <property type="entry name" value="ECH_1"/>
    <property type="match status" value="1"/>
</dbReference>
<dbReference type="UniPathway" id="UPA00659"/>
<evidence type="ECO:0000313" key="6">
    <source>
        <dbReference type="EMBL" id="PXV70154.1"/>
    </source>
</evidence>
<organism evidence="6 7">
    <name type="scientific">Sinimarinibacterium flocculans</name>
    <dbReference type="NCBI Taxonomy" id="985250"/>
    <lineage>
        <taxon>Bacteria</taxon>
        <taxon>Pseudomonadati</taxon>
        <taxon>Pseudomonadota</taxon>
        <taxon>Gammaproteobacteria</taxon>
        <taxon>Nevskiales</taxon>
        <taxon>Nevskiaceae</taxon>
        <taxon>Sinimarinibacterium</taxon>
    </lineage>
</organism>